<gene>
    <name evidence="2" type="ORF">AK812_SmicGene18141</name>
</gene>
<dbReference type="OrthoDB" id="10407095at2759"/>
<proteinExistence type="predicted"/>
<dbReference type="EMBL" id="LSRX01000367">
    <property type="protein sequence ID" value="OLP99293.1"/>
    <property type="molecule type" value="Genomic_DNA"/>
</dbReference>
<feature type="compositionally biased region" description="Low complexity" evidence="1">
    <location>
        <begin position="20"/>
        <end position="59"/>
    </location>
</feature>
<evidence type="ECO:0000313" key="3">
    <source>
        <dbReference type="Proteomes" id="UP000186817"/>
    </source>
</evidence>
<evidence type="ECO:0000313" key="2">
    <source>
        <dbReference type="EMBL" id="OLP99293.1"/>
    </source>
</evidence>
<name>A0A1Q9DVT2_SYMMI</name>
<sequence length="149" mass="15661">MHSLMQLTSGSQQSSPDTISASMAAAAVSASSTSSQGEASSAEQMGTSSPAPSQVASPVRQSLLLRGRKSGYSCPATSPEVKAQTTEEMRTPDRRKTAVGAKETPKKRAAPKKRNCAAAVTALAKKAMEQTHCEKEPEVANKRSRVLSR</sequence>
<feature type="compositionally biased region" description="Basic and acidic residues" evidence="1">
    <location>
        <begin position="85"/>
        <end position="96"/>
    </location>
</feature>
<organism evidence="2 3">
    <name type="scientific">Symbiodinium microadriaticum</name>
    <name type="common">Dinoflagellate</name>
    <name type="synonym">Zooxanthella microadriatica</name>
    <dbReference type="NCBI Taxonomy" id="2951"/>
    <lineage>
        <taxon>Eukaryota</taxon>
        <taxon>Sar</taxon>
        <taxon>Alveolata</taxon>
        <taxon>Dinophyceae</taxon>
        <taxon>Suessiales</taxon>
        <taxon>Symbiodiniaceae</taxon>
        <taxon>Symbiodinium</taxon>
    </lineage>
</organism>
<accession>A0A1Q9DVT2</accession>
<comment type="caution">
    <text evidence="2">The sequence shown here is derived from an EMBL/GenBank/DDBJ whole genome shotgun (WGS) entry which is preliminary data.</text>
</comment>
<protein>
    <submittedName>
        <fullName evidence="2">Uncharacterized protein</fullName>
    </submittedName>
</protein>
<feature type="compositionally biased region" description="Basic residues" evidence="1">
    <location>
        <begin position="105"/>
        <end position="115"/>
    </location>
</feature>
<reference evidence="2 3" key="1">
    <citation type="submission" date="2016-02" db="EMBL/GenBank/DDBJ databases">
        <title>Genome analysis of coral dinoflagellate symbionts highlights evolutionary adaptations to a symbiotic lifestyle.</title>
        <authorList>
            <person name="Aranda M."/>
            <person name="Li Y."/>
            <person name="Liew Y.J."/>
            <person name="Baumgarten S."/>
            <person name="Simakov O."/>
            <person name="Wilson M."/>
            <person name="Piel J."/>
            <person name="Ashoor H."/>
            <person name="Bougouffa S."/>
            <person name="Bajic V.B."/>
            <person name="Ryu T."/>
            <person name="Ravasi T."/>
            <person name="Bayer T."/>
            <person name="Micklem G."/>
            <person name="Kim H."/>
            <person name="Bhak J."/>
            <person name="Lajeunesse T.C."/>
            <person name="Voolstra C.R."/>
        </authorList>
    </citation>
    <scope>NUCLEOTIDE SEQUENCE [LARGE SCALE GENOMIC DNA]</scope>
    <source>
        <strain evidence="2 3">CCMP2467</strain>
    </source>
</reference>
<dbReference type="AlphaFoldDB" id="A0A1Q9DVT2"/>
<evidence type="ECO:0000256" key="1">
    <source>
        <dbReference type="SAM" id="MobiDB-lite"/>
    </source>
</evidence>
<keyword evidence="3" id="KW-1185">Reference proteome</keyword>
<feature type="region of interest" description="Disordered" evidence="1">
    <location>
        <begin position="1"/>
        <end position="115"/>
    </location>
</feature>
<feature type="compositionally biased region" description="Polar residues" evidence="1">
    <location>
        <begin position="1"/>
        <end position="19"/>
    </location>
</feature>
<dbReference type="Proteomes" id="UP000186817">
    <property type="component" value="Unassembled WGS sequence"/>
</dbReference>